<protein>
    <submittedName>
        <fullName evidence="4">Oxidoreductase</fullName>
    </submittedName>
</protein>
<sequence>MTSTTSPSRSPSRAILCIHGGGASPDIFRFQLATFRKALKNEFDFVYATGPHASIPGPDVLPFFAGMDAFYSWFRKEAKSTDEEIIAFNEAIQTSVQEWELKNSHSRIVGVLGFSQGGLASTVLLWEQEMGLVPWLPRLDFGVLVCCAYSDVATEYMRSHSSKNGIVKISVPSLHIHGSQDCNLGQARDTLKTHYCPNSVCVINFEGGHHVPQRWEDIQKVTAQILRMVKKDGAQ</sequence>
<dbReference type="PANTHER" id="PTHR48070:SF3">
    <property type="entry name" value="ESTERASE DBAE-RELATED"/>
    <property type="match status" value="1"/>
</dbReference>
<comment type="caution">
    <text evidence="4">The sequence shown here is derived from an EMBL/GenBank/DDBJ whole genome shotgun (WGS) entry which is preliminary data.</text>
</comment>
<dbReference type="Proteomes" id="UP001465668">
    <property type="component" value="Unassembled WGS sequence"/>
</dbReference>
<evidence type="ECO:0000313" key="4">
    <source>
        <dbReference type="EMBL" id="KAK9774858.1"/>
    </source>
</evidence>
<proteinExistence type="inferred from homology"/>
<gene>
    <name evidence="4" type="ORF">SCAR479_08413</name>
</gene>
<evidence type="ECO:0000313" key="5">
    <source>
        <dbReference type="Proteomes" id="UP001465668"/>
    </source>
</evidence>
<dbReference type="InterPro" id="IPR050593">
    <property type="entry name" value="LovG"/>
</dbReference>
<feature type="domain" description="Serine hydrolase" evidence="3">
    <location>
        <begin position="13"/>
        <end position="220"/>
    </location>
</feature>
<dbReference type="Pfam" id="PF03959">
    <property type="entry name" value="FSH1"/>
    <property type="match status" value="1"/>
</dbReference>
<keyword evidence="5" id="KW-1185">Reference proteome</keyword>
<evidence type="ECO:0000259" key="3">
    <source>
        <dbReference type="Pfam" id="PF03959"/>
    </source>
</evidence>
<dbReference type="Gene3D" id="3.40.50.1820">
    <property type="entry name" value="alpha/beta hydrolase"/>
    <property type="match status" value="1"/>
</dbReference>
<dbReference type="PANTHER" id="PTHR48070">
    <property type="entry name" value="ESTERASE OVCA2"/>
    <property type="match status" value="1"/>
</dbReference>
<organism evidence="4 5">
    <name type="scientific">Seiridium cardinale</name>
    <dbReference type="NCBI Taxonomy" id="138064"/>
    <lineage>
        <taxon>Eukaryota</taxon>
        <taxon>Fungi</taxon>
        <taxon>Dikarya</taxon>
        <taxon>Ascomycota</taxon>
        <taxon>Pezizomycotina</taxon>
        <taxon>Sordariomycetes</taxon>
        <taxon>Xylariomycetidae</taxon>
        <taxon>Amphisphaeriales</taxon>
        <taxon>Sporocadaceae</taxon>
        <taxon>Seiridium</taxon>
    </lineage>
</organism>
<dbReference type="InterPro" id="IPR005645">
    <property type="entry name" value="FSH-like_dom"/>
</dbReference>
<name>A0ABR2XM17_9PEZI</name>
<evidence type="ECO:0000256" key="1">
    <source>
        <dbReference type="ARBA" id="ARBA00005863"/>
    </source>
</evidence>
<reference evidence="4 5" key="1">
    <citation type="submission" date="2024-02" db="EMBL/GenBank/DDBJ databases">
        <title>First draft genome assembly of two strains of Seiridium cardinale.</title>
        <authorList>
            <person name="Emiliani G."/>
            <person name="Scali E."/>
        </authorList>
    </citation>
    <scope>NUCLEOTIDE SEQUENCE [LARGE SCALE GENOMIC DNA]</scope>
    <source>
        <strain evidence="4 5">BM-138-000479</strain>
    </source>
</reference>
<keyword evidence="2" id="KW-0378">Hydrolase</keyword>
<comment type="similarity">
    <text evidence="1">Belongs to the LovG family.</text>
</comment>
<dbReference type="SUPFAM" id="SSF53474">
    <property type="entry name" value="alpha/beta-Hydrolases"/>
    <property type="match status" value="1"/>
</dbReference>
<dbReference type="EMBL" id="JARVKM010000038">
    <property type="protein sequence ID" value="KAK9774858.1"/>
    <property type="molecule type" value="Genomic_DNA"/>
</dbReference>
<accession>A0ABR2XM17</accession>
<dbReference type="InterPro" id="IPR029058">
    <property type="entry name" value="AB_hydrolase_fold"/>
</dbReference>
<evidence type="ECO:0000256" key="2">
    <source>
        <dbReference type="ARBA" id="ARBA00022801"/>
    </source>
</evidence>